<dbReference type="InterPro" id="IPR012337">
    <property type="entry name" value="RNaseH-like_sf"/>
</dbReference>
<reference evidence="2" key="1">
    <citation type="submission" date="2025-08" db="UniProtKB">
        <authorList>
            <consortium name="Ensembl"/>
        </authorList>
    </citation>
    <scope>IDENTIFICATION</scope>
</reference>
<evidence type="ECO:0000313" key="2">
    <source>
        <dbReference type="Ensembl" id="ENSFHEP00000027005.1"/>
    </source>
</evidence>
<dbReference type="SUPFAM" id="SSF53098">
    <property type="entry name" value="Ribonuclease H-like"/>
    <property type="match status" value="1"/>
</dbReference>
<sequence length="325" mass="36882">ATTEPVVWCSSELSLLKRQNGSAQRWHPHSHSHPVRITKRHSGEKAHQLVLSKDISCARGILAALNKFSTFFGLHLKLMCLSPTEQLSRSLQTVNISLQDAQKAVAVTRNFIQRKRSDHVFEEFYRKVMEDSQDLTDAPVLPRQQKRHAKLDTGREPAHTFQNSVDYYRRQYFEVLDLLDGELERRFEQRDLHVAAALEHMIVSLAERETIPFPSSIVGLYKSDFDIDALRAQLDMLPDVIQTSGIEGGPTIASVASAVNATPVGKNLLPEVHKLLKLFYTIPVSTASAERCFSSLRRIKTYLRSTMTQKRLNSLMLTAERKTPH</sequence>
<evidence type="ECO:0000259" key="1">
    <source>
        <dbReference type="Pfam" id="PF05699"/>
    </source>
</evidence>
<keyword evidence="3" id="KW-1185">Reference proteome</keyword>
<dbReference type="GO" id="GO:0046983">
    <property type="term" value="F:protein dimerization activity"/>
    <property type="evidence" value="ECO:0007669"/>
    <property type="project" value="InterPro"/>
</dbReference>
<dbReference type="AlphaFoldDB" id="A0A3Q2UA35"/>
<evidence type="ECO:0000313" key="3">
    <source>
        <dbReference type="Proteomes" id="UP000265000"/>
    </source>
</evidence>
<dbReference type="GeneTree" id="ENSGT00940000162068"/>
<dbReference type="Pfam" id="PF05699">
    <property type="entry name" value="Dimer_Tnp_hAT"/>
    <property type="match status" value="1"/>
</dbReference>
<dbReference type="InterPro" id="IPR052958">
    <property type="entry name" value="IFN-induced_PKR_regulator"/>
</dbReference>
<dbReference type="PANTHER" id="PTHR46289:SF17">
    <property type="entry name" value="HAT C-TERMINAL DIMERISATION DOMAIN-CONTAINING PROTEIN"/>
    <property type="match status" value="1"/>
</dbReference>
<reference evidence="2" key="2">
    <citation type="submission" date="2025-09" db="UniProtKB">
        <authorList>
            <consortium name="Ensembl"/>
        </authorList>
    </citation>
    <scope>IDENTIFICATION</scope>
</reference>
<organism evidence="2 3">
    <name type="scientific">Fundulus heteroclitus</name>
    <name type="common">Killifish</name>
    <name type="synonym">Mummichog</name>
    <dbReference type="NCBI Taxonomy" id="8078"/>
    <lineage>
        <taxon>Eukaryota</taxon>
        <taxon>Metazoa</taxon>
        <taxon>Chordata</taxon>
        <taxon>Craniata</taxon>
        <taxon>Vertebrata</taxon>
        <taxon>Euteleostomi</taxon>
        <taxon>Actinopterygii</taxon>
        <taxon>Neopterygii</taxon>
        <taxon>Teleostei</taxon>
        <taxon>Neoteleostei</taxon>
        <taxon>Acanthomorphata</taxon>
        <taxon>Ovalentaria</taxon>
        <taxon>Atherinomorphae</taxon>
        <taxon>Cyprinodontiformes</taxon>
        <taxon>Fundulidae</taxon>
        <taxon>Fundulus</taxon>
    </lineage>
</organism>
<dbReference type="Proteomes" id="UP000265000">
    <property type="component" value="Unplaced"/>
</dbReference>
<protein>
    <recommendedName>
        <fullName evidence="1">HAT C-terminal dimerisation domain-containing protein</fullName>
    </recommendedName>
</protein>
<dbReference type="InterPro" id="IPR008906">
    <property type="entry name" value="HATC_C_dom"/>
</dbReference>
<proteinExistence type="predicted"/>
<feature type="domain" description="HAT C-terminal dimerisation" evidence="1">
    <location>
        <begin position="268"/>
        <end position="318"/>
    </location>
</feature>
<dbReference type="Ensembl" id="ENSFHET00000001241.1">
    <property type="protein sequence ID" value="ENSFHEP00000027005.1"/>
    <property type="gene ID" value="ENSFHEG00000010189.1"/>
</dbReference>
<accession>A0A3Q2UA35</accession>
<name>A0A3Q2UA35_FUNHE</name>
<dbReference type="PANTHER" id="PTHR46289">
    <property type="entry name" value="52 KDA REPRESSOR OF THE INHIBITOR OF THE PROTEIN KINASE-LIKE PROTEIN-RELATED"/>
    <property type="match status" value="1"/>
</dbReference>